<dbReference type="AlphaFoldDB" id="A0AAN7PGI4"/>
<dbReference type="EMBL" id="JAUNZN010000001">
    <property type="protein sequence ID" value="KAK4830275.1"/>
    <property type="molecule type" value="Genomic_DNA"/>
</dbReference>
<feature type="compositionally biased region" description="Polar residues" evidence="1">
    <location>
        <begin position="350"/>
        <end position="359"/>
    </location>
</feature>
<dbReference type="Proteomes" id="UP001333110">
    <property type="component" value="Unassembled WGS sequence"/>
</dbReference>
<evidence type="ECO:0000313" key="2">
    <source>
        <dbReference type="EMBL" id="KAK4830275.1"/>
    </source>
</evidence>
<proteinExistence type="predicted"/>
<name>A0AAN7PGI4_MYCAM</name>
<gene>
    <name evidence="2" type="ORF">QYF61_009368</name>
</gene>
<feature type="region of interest" description="Disordered" evidence="1">
    <location>
        <begin position="302"/>
        <end position="326"/>
    </location>
</feature>
<feature type="region of interest" description="Disordered" evidence="1">
    <location>
        <begin position="338"/>
        <end position="359"/>
    </location>
</feature>
<protein>
    <submittedName>
        <fullName evidence="2">Uncharacterized protein</fullName>
    </submittedName>
</protein>
<organism evidence="2 3">
    <name type="scientific">Mycteria americana</name>
    <name type="common">Wood stork</name>
    <dbReference type="NCBI Taxonomy" id="33587"/>
    <lineage>
        <taxon>Eukaryota</taxon>
        <taxon>Metazoa</taxon>
        <taxon>Chordata</taxon>
        <taxon>Craniata</taxon>
        <taxon>Vertebrata</taxon>
        <taxon>Euteleostomi</taxon>
        <taxon>Archelosauria</taxon>
        <taxon>Archosauria</taxon>
        <taxon>Dinosauria</taxon>
        <taxon>Saurischia</taxon>
        <taxon>Theropoda</taxon>
        <taxon>Coelurosauria</taxon>
        <taxon>Aves</taxon>
        <taxon>Neognathae</taxon>
        <taxon>Neoaves</taxon>
        <taxon>Aequornithes</taxon>
        <taxon>Ciconiiformes</taxon>
        <taxon>Ciconiidae</taxon>
        <taxon>Mycteria</taxon>
    </lineage>
</organism>
<comment type="caution">
    <text evidence="2">The sequence shown here is derived from an EMBL/GenBank/DDBJ whole genome shotgun (WGS) entry which is preliminary data.</text>
</comment>
<keyword evidence="3" id="KW-1185">Reference proteome</keyword>
<evidence type="ECO:0000256" key="1">
    <source>
        <dbReference type="SAM" id="MobiDB-lite"/>
    </source>
</evidence>
<accession>A0AAN7PGI4</accession>
<reference evidence="2 3" key="1">
    <citation type="journal article" date="2023" name="J. Hered.">
        <title>Chromosome-level genome of the wood stork (Mycteria americana) provides insight into avian chromosome evolution.</title>
        <authorList>
            <person name="Flamio R. Jr."/>
            <person name="Ramstad K.M."/>
        </authorList>
    </citation>
    <scope>NUCLEOTIDE SEQUENCE [LARGE SCALE GENOMIC DNA]</scope>
    <source>
        <strain evidence="2">JAX WOST 10</strain>
    </source>
</reference>
<evidence type="ECO:0000313" key="3">
    <source>
        <dbReference type="Proteomes" id="UP001333110"/>
    </source>
</evidence>
<sequence>MTRGNGLKLCQGRFRLDMRKNFFTERVVKHWNRLPREVVEFPSLEVFKRHLDRTLIKWINKKCYIIVSKLYPGERSLQRCDCGISVGPPLRPPGQECSPKPHGLSQLHGWEVESTAECSPRVYKFDNEACGNSINTINIHNTSTETSQQRSIIILEKKRFTKLPVYFSNSESLSSNATLGCQVNLWSLDDSSKVDISTVDIERATLNPFIPHSVLILGIAPAQVQDLALGLVEFHEVHMGTLLKPIKVPLEGIPSVNTATSKPNNQRCPFFPQNSDFNFYQPSGLIYYDWFELVMPNLQMPSAPSQQRGDAMRVGSCQKEPQPQPVELLNFDKVASFSTTPGSPRALRCSLSSYPTQGP</sequence>